<dbReference type="Proteomes" id="UP000005627">
    <property type="component" value="Chromosome 1"/>
</dbReference>
<dbReference type="PROSITE" id="PS50089">
    <property type="entry name" value="ZF_RING_2"/>
    <property type="match status" value="1"/>
</dbReference>
<reference evidence="19 20" key="1">
    <citation type="journal article" date="2011" name="Proc. Natl. Acad. Sci. U.S.A.">
        <title>Evolutionary erosion of yeast sex chromosomes by mating-type switching accidents.</title>
        <authorList>
            <person name="Gordon J.L."/>
            <person name="Armisen D."/>
            <person name="Proux-Wera E."/>
            <person name="Oheigeartaigh S.S."/>
            <person name="Byrne K.P."/>
            <person name="Wolfe K.H."/>
        </authorList>
    </citation>
    <scope>NUCLEOTIDE SEQUENCE [LARGE SCALE GENOMIC DNA]</scope>
    <source>
        <strain evidence="20">ATCC 10662 / CBS 1146 / NBRC 0425 / NCYC 2629 / NRRL Y-866</strain>
    </source>
</reference>
<dbReference type="GO" id="GO:0016818">
    <property type="term" value="F:hydrolase activity, acting on acid anhydrides, in phosphorus-containing anhydrides"/>
    <property type="evidence" value="ECO:0007669"/>
    <property type="project" value="InterPro"/>
</dbReference>
<evidence type="ECO:0000259" key="17">
    <source>
        <dbReference type="PROSITE" id="PS51192"/>
    </source>
</evidence>
<keyword evidence="4" id="KW-0479">Metal-binding</keyword>
<evidence type="ECO:0000256" key="15">
    <source>
        <dbReference type="SAM" id="MobiDB-lite"/>
    </source>
</evidence>
<evidence type="ECO:0000256" key="4">
    <source>
        <dbReference type="ARBA" id="ARBA00022723"/>
    </source>
</evidence>
<dbReference type="SUPFAM" id="SSF57850">
    <property type="entry name" value="RING/U-box"/>
    <property type="match status" value="1"/>
</dbReference>
<dbReference type="InterPro" id="IPR000330">
    <property type="entry name" value="SNF2_N"/>
</dbReference>
<keyword evidence="13" id="KW-0539">Nucleus</keyword>
<dbReference type="HOGENOM" id="CLU_000315_2_5_1"/>
<dbReference type="GO" id="GO:0008094">
    <property type="term" value="F:ATP-dependent activity, acting on DNA"/>
    <property type="evidence" value="ECO:0007669"/>
    <property type="project" value="TreeGrafter"/>
</dbReference>
<keyword evidence="10" id="KW-0862">Zinc</keyword>
<feature type="compositionally biased region" description="Basic and acidic residues" evidence="15">
    <location>
        <begin position="363"/>
        <end position="380"/>
    </location>
</feature>
<dbReference type="STRING" id="1076872.G8ZLM3"/>
<dbReference type="GO" id="GO:0005634">
    <property type="term" value="C:nucleus"/>
    <property type="evidence" value="ECO:0007669"/>
    <property type="project" value="UniProtKB-SubCell"/>
</dbReference>
<dbReference type="SMART" id="SM00184">
    <property type="entry name" value="RING"/>
    <property type="match status" value="1"/>
</dbReference>
<dbReference type="GO" id="GO:0008270">
    <property type="term" value="F:zinc ion binding"/>
    <property type="evidence" value="ECO:0007669"/>
    <property type="project" value="UniProtKB-KW"/>
</dbReference>
<dbReference type="eggNOG" id="KOG1001">
    <property type="taxonomic scope" value="Eukaryota"/>
</dbReference>
<dbReference type="GeneID" id="11503168"/>
<dbReference type="InterPro" id="IPR050628">
    <property type="entry name" value="SNF2_RAD54_helicase_TF"/>
</dbReference>
<keyword evidence="5" id="KW-0547">Nucleotide-binding</keyword>
<dbReference type="Pfam" id="PF08797">
    <property type="entry name" value="HIRAN"/>
    <property type="match status" value="1"/>
</dbReference>
<evidence type="ECO:0000256" key="12">
    <source>
        <dbReference type="ARBA" id="ARBA00023204"/>
    </source>
</evidence>
<dbReference type="InterPro" id="IPR049730">
    <property type="entry name" value="SNF2/RAD54-like_C"/>
</dbReference>
<protein>
    <recommendedName>
        <fullName evidence="3">DNA repair protein RAD5</fullName>
    </recommendedName>
</protein>
<dbReference type="GO" id="GO:0003676">
    <property type="term" value="F:nucleic acid binding"/>
    <property type="evidence" value="ECO:0007669"/>
    <property type="project" value="InterPro"/>
</dbReference>
<keyword evidence="6" id="KW-0227">DNA damage</keyword>
<evidence type="ECO:0000256" key="13">
    <source>
        <dbReference type="ARBA" id="ARBA00023242"/>
    </source>
</evidence>
<keyword evidence="11" id="KW-0067">ATP-binding</keyword>
<dbReference type="GO" id="GO:0005524">
    <property type="term" value="F:ATP binding"/>
    <property type="evidence" value="ECO:0007669"/>
    <property type="project" value="UniProtKB-KW"/>
</dbReference>
<keyword evidence="9" id="KW-0347">Helicase</keyword>
<dbReference type="InterPro" id="IPR013083">
    <property type="entry name" value="Znf_RING/FYVE/PHD"/>
</dbReference>
<dbReference type="KEGG" id="tdl:TDEL_0A01850"/>
<comment type="similarity">
    <text evidence="2">Belongs to the SNF2/RAD54 helicase family.</text>
</comment>
<dbReference type="CDD" id="cd18793">
    <property type="entry name" value="SF2_C_SNF"/>
    <property type="match status" value="1"/>
</dbReference>
<feature type="domain" description="Helicase C-terminal" evidence="18">
    <location>
        <begin position="967"/>
        <end position="1134"/>
    </location>
</feature>
<evidence type="ECO:0000256" key="9">
    <source>
        <dbReference type="ARBA" id="ARBA00022806"/>
    </source>
</evidence>
<evidence type="ECO:0000256" key="14">
    <source>
        <dbReference type="PROSITE-ProRule" id="PRU00175"/>
    </source>
</evidence>
<evidence type="ECO:0000259" key="16">
    <source>
        <dbReference type="PROSITE" id="PS50089"/>
    </source>
</evidence>
<feature type="domain" description="RING-type" evidence="16">
    <location>
        <begin position="885"/>
        <end position="932"/>
    </location>
</feature>
<dbReference type="InterPro" id="IPR001841">
    <property type="entry name" value="Znf_RING"/>
</dbReference>
<feature type="compositionally biased region" description="Basic and acidic residues" evidence="15">
    <location>
        <begin position="1"/>
        <end position="22"/>
    </location>
</feature>
<evidence type="ECO:0000256" key="7">
    <source>
        <dbReference type="ARBA" id="ARBA00022771"/>
    </source>
</evidence>
<dbReference type="PANTHER" id="PTHR45626">
    <property type="entry name" value="TRANSCRIPTION TERMINATION FACTOR 2-RELATED"/>
    <property type="match status" value="1"/>
</dbReference>
<dbReference type="PROSITE" id="PS00518">
    <property type="entry name" value="ZF_RING_1"/>
    <property type="match status" value="1"/>
</dbReference>
<keyword evidence="12" id="KW-0234">DNA repair</keyword>
<accession>G8ZLM3</accession>
<comment type="subcellular location">
    <subcellularLocation>
        <location evidence="1">Nucleus</location>
    </subcellularLocation>
</comment>
<dbReference type="Gene3D" id="3.30.40.10">
    <property type="entry name" value="Zinc/RING finger domain, C3HC4 (zinc finger)"/>
    <property type="match status" value="1"/>
</dbReference>
<dbReference type="PROSITE" id="PS51194">
    <property type="entry name" value="HELICASE_CTER"/>
    <property type="match status" value="1"/>
</dbReference>
<name>G8ZLM3_TORDE</name>
<dbReference type="PANTHER" id="PTHR45626:SF22">
    <property type="entry name" value="DNA REPAIR PROTEIN RAD5"/>
    <property type="match status" value="1"/>
</dbReference>
<dbReference type="Gene3D" id="3.40.50.10810">
    <property type="entry name" value="Tandem AAA-ATPase domain"/>
    <property type="match status" value="1"/>
</dbReference>
<evidence type="ECO:0000313" key="19">
    <source>
        <dbReference type="EMBL" id="CCE89517.1"/>
    </source>
</evidence>
<evidence type="ECO:0000256" key="3">
    <source>
        <dbReference type="ARBA" id="ARBA00013412"/>
    </source>
</evidence>
<dbReference type="SMART" id="SM00490">
    <property type="entry name" value="HELICc"/>
    <property type="match status" value="1"/>
</dbReference>
<dbReference type="InterPro" id="IPR017907">
    <property type="entry name" value="Znf_RING_CS"/>
</dbReference>
<dbReference type="InterPro" id="IPR014001">
    <property type="entry name" value="Helicase_ATP-bd"/>
</dbReference>
<keyword evidence="7 14" id="KW-0863">Zinc-finger</keyword>
<gene>
    <name evidence="19" type="primary">TDEL0A01850</name>
    <name evidence="19" type="ORF">TDEL_0A01850</name>
</gene>
<dbReference type="PROSITE" id="PS51192">
    <property type="entry name" value="HELICASE_ATP_BIND_1"/>
    <property type="match status" value="1"/>
</dbReference>
<evidence type="ECO:0000256" key="6">
    <source>
        <dbReference type="ARBA" id="ARBA00022763"/>
    </source>
</evidence>
<dbReference type="InterPro" id="IPR027417">
    <property type="entry name" value="P-loop_NTPase"/>
</dbReference>
<dbReference type="SMART" id="SM00910">
    <property type="entry name" value="HIRAN"/>
    <property type="match status" value="1"/>
</dbReference>
<evidence type="ECO:0000256" key="2">
    <source>
        <dbReference type="ARBA" id="ARBA00007025"/>
    </source>
</evidence>
<dbReference type="CDD" id="cd18008">
    <property type="entry name" value="DEXDc_SHPRH-like"/>
    <property type="match status" value="1"/>
</dbReference>
<dbReference type="Pfam" id="PF00176">
    <property type="entry name" value="SNF2-rel_dom"/>
    <property type="match status" value="1"/>
</dbReference>
<dbReference type="SUPFAM" id="SSF52540">
    <property type="entry name" value="P-loop containing nucleoside triphosphate hydrolases"/>
    <property type="match status" value="2"/>
</dbReference>
<feature type="region of interest" description="Disordered" evidence="15">
    <location>
        <begin position="122"/>
        <end position="153"/>
    </location>
</feature>
<keyword evidence="8" id="KW-0378">Hydrolase</keyword>
<evidence type="ECO:0000256" key="5">
    <source>
        <dbReference type="ARBA" id="ARBA00022741"/>
    </source>
</evidence>
<feature type="region of interest" description="Disordered" evidence="15">
    <location>
        <begin position="356"/>
        <end position="380"/>
    </location>
</feature>
<dbReference type="Pfam" id="PF00271">
    <property type="entry name" value="Helicase_C"/>
    <property type="match status" value="1"/>
</dbReference>
<evidence type="ECO:0000256" key="8">
    <source>
        <dbReference type="ARBA" id="ARBA00022801"/>
    </source>
</evidence>
<dbReference type="GO" id="GO:0004386">
    <property type="term" value="F:helicase activity"/>
    <property type="evidence" value="ECO:0007669"/>
    <property type="project" value="UniProtKB-KW"/>
</dbReference>
<evidence type="ECO:0000256" key="11">
    <source>
        <dbReference type="ARBA" id="ARBA00022840"/>
    </source>
</evidence>
<dbReference type="AlphaFoldDB" id="G8ZLM3"/>
<feature type="domain" description="Helicase ATP-binding" evidence="17">
    <location>
        <begin position="503"/>
        <end position="704"/>
    </location>
</feature>
<organism evidence="19 20">
    <name type="scientific">Torulaspora delbrueckii</name>
    <name type="common">Yeast</name>
    <name type="synonym">Candida colliculosa</name>
    <dbReference type="NCBI Taxonomy" id="4950"/>
    <lineage>
        <taxon>Eukaryota</taxon>
        <taxon>Fungi</taxon>
        <taxon>Dikarya</taxon>
        <taxon>Ascomycota</taxon>
        <taxon>Saccharomycotina</taxon>
        <taxon>Saccharomycetes</taxon>
        <taxon>Saccharomycetales</taxon>
        <taxon>Saccharomycetaceae</taxon>
        <taxon>Torulaspora</taxon>
    </lineage>
</organism>
<evidence type="ECO:0000313" key="20">
    <source>
        <dbReference type="Proteomes" id="UP000005627"/>
    </source>
</evidence>
<feature type="region of interest" description="Disordered" evidence="15">
    <location>
        <begin position="1"/>
        <end position="25"/>
    </location>
</feature>
<keyword evidence="20" id="KW-1185">Reference proteome</keyword>
<sequence length="1138" mass="129964">MESKEPVETEVREEGEKKRFFSDELESSQESLPKFNQMLDSNSSFLFSNGRNDSEIEVPKNVESIDVSSEAEPEECAKHISVEDLRGIIPDIPLNVAKKLCEKYSGQEDGISLAVSQYFEDPPVESKSTNPIKPPEPTQRSLSPKMKKKDYGYRSPKRLKPSIKWRRFIGSLQVNAMATRPTIRPLKYGTELKIASVGGNIKASKLYNSSGSKKAAFASFVKVFDVQQNREIGRVPEDIAQILYPILTLDDFMFEATMIFCDDKRLSIGDNFIVQLDCFITSAIFHESTSSYRNNSFAKNSRARTWEGSQTIVETEEEIESRSRRMSLLALFDKLRVRPVTNDNKSQQDAEVIDLEDDGNPSELKKLDNEHGSLDDQHPQEDTMNLNQLQLFYKATQSVESLEKLPEMEPPKDTFKLTLRRYQKQGLAWMLKREHEFDKIPLSESDQEIDENMMNPLWNQFEWPKDMSWAAQKIKEGKNDELGHNDRFFYANLHTAEFSTEKPVLKTTMKGGILSDEMGLGKTISTLSLILSAPNDSEYLLNEKGNEGETEYSTKKPYAAKTTLIVVPMSLLAQWSSEFDKANSSSQLHSEVYYGGNVSSLKTLLTRTKNPPTVVLTTYGIVQNEWSKMSRGKSSSQSDGMSGLFSIEFHRIVIDEGHTIRNRMTATSKAVMQLASRCRWVLTGTPIINRLDDLYSLVKFLRLEPWSQIGYWKMFISDPFEKKNFKQAFDVVNAILGPVSLRRTKQMKDASGKKLVELPPKEVVVEKLHFSKGQEKVYKYFLDRAESSVKSGLAHGDLLKKYSTILVHILRLRQICCDAALLGTQDENDEDLRNSNQQFNESIDVANILGESKTNATKAETDMKAILANVQRKYPSEESFKNLECSICTTEPINLQSIMFIGCGHCFCGPCLEEFMDFQKQKKLELRCPNCRELFDSQCLLSLRLQEEGDPTLVPYNQSSKPAKIHSLVKHLRQLQDKSAGEQIVVFSQFSSYLDVLERELSDVFSKDVSQIYKFDGRLNLKERSGILRDFSIKDLSKQKILLLSLKAGGVGLNLTCASYAFMMDPWWSPSMEDQAIDRIHRIGQTNNVKVIRFIMENSIEEKMLRIQERKRTIGEAMDADEDERRKRRIEEIKMLFE</sequence>
<evidence type="ECO:0000259" key="18">
    <source>
        <dbReference type="PROSITE" id="PS51194"/>
    </source>
</evidence>
<dbReference type="GO" id="GO:0006281">
    <property type="term" value="P:DNA repair"/>
    <property type="evidence" value="ECO:0007669"/>
    <property type="project" value="UniProtKB-KW"/>
</dbReference>
<dbReference type="EMBL" id="HE616742">
    <property type="protein sequence ID" value="CCE89517.1"/>
    <property type="molecule type" value="Genomic_DNA"/>
</dbReference>
<evidence type="ECO:0000256" key="10">
    <source>
        <dbReference type="ARBA" id="ARBA00022833"/>
    </source>
</evidence>
<dbReference type="Gene3D" id="3.40.50.300">
    <property type="entry name" value="P-loop containing nucleotide triphosphate hydrolases"/>
    <property type="match status" value="1"/>
</dbReference>
<dbReference type="RefSeq" id="XP_003678728.1">
    <property type="nucleotide sequence ID" value="XM_003678680.1"/>
</dbReference>
<dbReference type="InterPro" id="IPR014905">
    <property type="entry name" value="HIRAN"/>
</dbReference>
<proteinExistence type="inferred from homology"/>
<dbReference type="InterPro" id="IPR038718">
    <property type="entry name" value="SNF2-like_sf"/>
</dbReference>
<dbReference type="InParanoid" id="G8ZLM3"/>
<dbReference type="FunCoup" id="G8ZLM3">
    <property type="interactions" value="1092"/>
</dbReference>
<evidence type="ECO:0000256" key="1">
    <source>
        <dbReference type="ARBA" id="ARBA00004123"/>
    </source>
</evidence>
<dbReference type="InterPro" id="IPR001650">
    <property type="entry name" value="Helicase_C-like"/>
</dbReference>
<dbReference type="OrthoDB" id="2801544at2759"/>
<dbReference type="SMART" id="SM00487">
    <property type="entry name" value="DEXDc"/>
    <property type="match status" value="1"/>
</dbReference>